<accession>A0ABY1AEK2</accession>
<evidence type="ECO:0000313" key="9">
    <source>
        <dbReference type="Proteomes" id="UP000182089"/>
    </source>
</evidence>
<dbReference type="InterPro" id="IPR015797">
    <property type="entry name" value="NUDIX_hydrolase-like_dom_sf"/>
</dbReference>
<gene>
    <name evidence="8" type="ORF">SAMN05216431_11817</name>
</gene>
<dbReference type="PANTHER" id="PTHR12992:SF11">
    <property type="entry name" value="MITOCHONDRIAL COENZYME A DIPHOSPHATASE NUDT8"/>
    <property type="match status" value="1"/>
</dbReference>
<evidence type="ECO:0000256" key="4">
    <source>
        <dbReference type="ARBA" id="ARBA00022801"/>
    </source>
</evidence>
<evidence type="ECO:0000256" key="2">
    <source>
        <dbReference type="ARBA" id="ARBA00001946"/>
    </source>
</evidence>
<name>A0ABY1AEK2_9LACO</name>
<dbReference type="PROSITE" id="PS51462">
    <property type="entry name" value="NUDIX"/>
    <property type="match status" value="1"/>
</dbReference>
<evidence type="ECO:0000256" key="3">
    <source>
        <dbReference type="ARBA" id="ARBA00022723"/>
    </source>
</evidence>
<dbReference type="Pfam" id="PF00293">
    <property type="entry name" value="NUDIX"/>
    <property type="match status" value="1"/>
</dbReference>
<evidence type="ECO:0000256" key="6">
    <source>
        <dbReference type="ARBA" id="ARBA00023211"/>
    </source>
</evidence>
<dbReference type="Gene3D" id="3.90.79.10">
    <property type="entry name" value="Nucleoside Triphosphate Pyrophosphohydrolase"/>
    <property type="match status" value="1"/>
</dbReference>
<evidence type="ECO:0000259" key="7">
    <source>
        <dbReference type="PROSITE" id="PS51462"/>
    </source>
</evidence>
<reference evidence="8 9" key="1">
    <citation type="submission" date="2016-10" db="EMBL/GenBank/DDBJ databases">
        <authorList>
            <person name="Varghese N."/>
            <person name="Submissions S."/>
        </authorList>
    </citation>
    <scope>NUCLEOTIDE SEQUENCE [LARGE SCALE GENOMIC DNA]</scope>
    <source>
        <strain evidence="8 9">WC1T17</strain>
    </source>
</reference>
<keyword evidence="6" id="KW-0464">Manganese</keyword>
<proteinExistence type="predicted"/>
<keyword evidence="5" id="KW-0460">Magnesium</keyword>
<dbReference type="EMBL" id="FOCC01000018">
    <property type="protein sequence ID" value="SEM98747.1"/>
    <property type="molecule type" value="Genomic_DNA"/>
</dbReference>
<evidence type="ECO:0000256" key="1">
    <source>
        <dbReference type="ARBA" id="ARBA00001936"/>
    </source>
</evidence>
<dbReference type="PANTHER" id="PTHR12992">
    <property type="entry name" value="NUDIX HYDROLASE"/>
    <property type="match status" value="1"/>
</dbReference>
<evidence type="ECO:0000313" key="8">
    <source>
        <dbReference type="EMBL" id="SEM98747.1"/>
    </source>
</evidence>
<comment type="caution">
    <text evidence="8">The sequence shown here is derived from an EMBL/GenBank/DDBJ whole genome shotgun (WGS) entry which is preliminary data.</text>
</comment>
<comment type="cofactor">
    <cofactor evidence="2">
        <name>Mg(2+)</name>
        <dbReference type="ChEBI" id="CHEBI:18420"/>
    </cofactor>
</comment>
<comment type="cofactor">
    <cofactor evidence="1">
        <name>Mn(2+)</name>
        <dbReference type="ChEBI" id="CHEBI:29035"/>
    </cofactor>
</comment>
<dbReference type="CDD" id="cd03426">
    <property type="entry name" value="NUDIX_CoAse_Nudt7"/>
    <property type="match status" value="1"/>
</dbReference>
<feature type="domain" description="Nudix hydrolase" evidence="7">
    <location>
        <begin position="1"/>
        <end position="135"/>
    </location>
</feature>
<dbReference type="SUPFAM" id="SSF55811">
    <property type="entry name" value="Nudix"/>
    <property type="match status" value="1"/>
</dbReference>
<evidence type="ECO:0000256" key="5">
    <source>
        <dbReference type="ARBA" id="ARBA00022842"/>
    </source>
</evidence>
<dbReference type="InterPro" id="IPR045121">
    <property type="entry name" value="CoAse"/>
</dbReference>
<protein>
    <submittedName>
        <fullName evidence="8">NUDIX domain-containing protein</fullName>
    </submittedName>
</protein>
<sequence>MQASVLVPVSAGKILFEVRALNISQAGEVCFPGGKIEDGEPPLKAAFHETYEELNLDQSCFTFKKALPKLTLKGQSTLESYLVELRPDFEKKLRLSKNEVAQVFEVELSWFKNHKAQVYPLDDVNKVPPDLAAFLRNYPPLSGQTLYWQKGPFVIWGLTAQILKNALEEVN</sequence>
<keyword evidence="3" id="KW-0479">Metal-binding</keyword>
<dbReference type="Proteomes" id="UP000182089">
    <property type="component" value="Unassembled WGS sequence"/>
</dbReference>
<keyword evidence="4" id="KW-0378">Hydrolase</keyword>
<organism evidence="8 9">
    <name type="scientific">Ligilactobacillus ruminis</name>
    <dbReference type="NCBI Taxonomy" id="1623"/>
    <lineage>
        <taxon>Bacteria</taxon>
        <taxon>Bacillati</taxon>
        <taxon>Bacillota</taxon>
        <taxon>Bacilli</taxon>
        <taxon>Lactobacillales</taxon>
        <taxon>Lactobacillaceae</taxon>
        <taxon>Ligilactobacillus</taxon>
    </lineage>
</organism>
<dbReference type="InterPro" id="IPR000086">
    <property type="entry name" value="NUDIX_hydrolase_dom"/>
</dbReference>